<evidence type="ECO:0000313" key="1">
    <source>
        <dbReference type="EMBL" id="KAK7395301.1"/>
    </source>
</evidence>
<name>A0AAN9SG50_PSOTE</name>
<protein>
    <submittedName>
        <fullName evidence="1">Uncharacterized protein</fullName>
    </submittedName>
</protein>
<gene>
    <name evidence="1" type="ORF">VNO78_15852</name>
</gene>
<sequence length="69" mass="7765">MPSVRGFGDFKSWGPEKEMWCAKSKAKHWPKMTNQGTAMVKFCSSSSELDEDLTPLCSSKKPYESCVPM</sequence>
<dbReference type="EMBL" id="JAYMYS010000004">
    <property type="protein sequence ID" value="KAK7395301.1"/>
    <property type="molecule type" value="Genomic_DNA"/>
</dbReference>
<reference evidence="1 2" key="1">
    <citation type="submission" date="2024-01" db="EMBL/GenBank/DDBJ databases">
        <title>The genomes of 5 underutilized Papilionoideae crops provide insights into root nodulation and disease resistanc.</title>
        <authorList>
            <person name="Jiang F."/>
        </authorList>
    </citation>
    <scope>NUCLEOTIDE SEQUENCE [LARGE SCALE GENOMIC DNA]</scope>
    <source>
        <strain evidence="1">DUOXIRENSHENG_FW03</strain>
        <tissue evidence="1">Leaves</tissue>
    </source>
</reference>
<dbReference type="Proteomes" id="UP001386955">
    <property type="component" value="Unassembled WGS sequence"/>
</dbReference>
<evidence type="ECO:0000313" key="2">
    <source>
        <dbReference type="Proteomes" id="UP001386955"/>
    </source>
</evidence>
<keyword evidence="2" id="KW-1185">Reference proteome</keyword>
<dbReference type="AlphaFoldDB" id="A0AAN9SG50"/>
<comment type="caution">
    <text evidence="1">The sequence shown here is derived from an EMBL/GenBank/DDBJ whole genome shotgun (WGS) entry which is preliminary data.</text>
</comment>
<organism evidence="1 2">
    <name type="scientific">Psophocarpus tetragonolobus</name>
    <name type="common">Winged bean</name>
    <name type="synonym">Dolichos tetragonolobus</name>
    <dbReference type="NCBI Taxonomy" id="3891"/>
    <lineage>
        <taxon>Eukaryota</taxon>
        <taxon>Viridiplantae</taxon>
        <taxon>Streptophyta</taxon>
        <taxon>Embryophyta</taxon>
        <taxon>Tracheophyta</taxon>
        <taxon>Spermatophyta</taxon>
        <taxon>Magnoliopsida</taxon>
        <taxon>eudicotyledons</taxon>
        <taxon>Gunneridae</taxon>
        <taxon>Pentapetalae</taxon>
        <taxon>rosids</taxon>
        <taxon>fabids</taxon>
        <taxon>Fabales</taxon>
        <taxon>Fabaceae</taxon>
        <taxon>Papilionoideae</taxon>
        <taxon>50 kb inversion clade</taxon>
        <taxon>NPAAA clade</taxon>
        <taxon>indigoferoid/millettioid clade</taxon>
        <taxon>Phaseoleae</taxon>
        <taxon>Psophocarpus</taxon>
    </lineage>
</organism>
<accession>A0AAN9SG50</accession>
<proteinExistence type="predicted"/>